<reference evidence="1" key="2">
    <citation type="submission" date="2018-08" db="UniProtKB">
        <authorList>
            <consortium name="EnsemblPlants"/>
        </authorList>
    </citation>
    <scope>IDENTIFICATION</scope>
    <source>
        <strain evidence="1">Yugu1</strain>
    </source>
</reference>
<reference evidence="2" key="1">
    <citation type="journal article" date="2012" name="Nat. Biotechnol.">
        <title>Reference genome sequence of the model plant Setaria.</title>
        <authorList>
            <person name="Bennetzen J.L."/>
            <person name="Schmutz J."/>
            <person name="Wang H."/>
            <person name="Percifield R."/>
            <person name="Hawkins J."/>
            <person name="Pontaroli A.C."/>
            <person name="Estep M."/>
            <person name="Feng L."/>
            <person name="Vaughn J.N."/>
            <person name="Grimwood J."/>
            <person name="Jenkins J."/>
            <person name="Barry K."/>
            <person name="Lindquist E."/>
            <person name="Hellsten U."/>
            <person name="Deshpande S."/>
            <person name="Wang X."/>
            <person name="Wu X."/>
            <person name="Mitros T."/>
            <person name="Triplett J."/>
            <person name="Yang X."/>
            <person name="Ye C.Y."/>
            <person name="Mauro-Herrera M."/>
            <person name="Wang L."/>
            <person name="Li P."/>
            <person name="Sharma M."/>
            <person name="Sharma R."/>
            <person name="Ronald P.C."/>
            <person name="Panaud O."/>
            <person name="Kellogg E.A."/>
            <person name="Brutnell T.P."/>
            <person name="Doust A.N."/>
            <person name="Tuskan G.A."/>
            <person name="Rokhsar D."/>
            <person name="Devos K.M."/>
        </authorList>
    </citation>
    <scope>NUCLEOTIDE SEQUENCE [LARGE SCALE GENOMIC DNA]</scope>
    <source>
        <strain evidence="2">cv. Yugu1</strain>
    </source>
</reference>
<name>K3ZBR5_SETIT</name>
<accession>K3ZBR5</accession>
<dbReference type="AlphaFoldDB" id="K3ZBR5"/>
<proteinExistence type="predicted"/>
<dbReference type="EMBL" id="AGNK02001638">
    <property type="status" value="NOT_ANNOTATED_CDS"/>
    <property type="molecule type" value="Genomic_DNA"/>
</dbReference>
<dbReference type="EnsemblPlants" id="KQL15019">
    <property type="protein sequence ID" value="KQL15019"/>
    <property type="gene ID" value="SETIT_023986mg"/>
</dbReference>
<protein>
    <submittedName>
        <fullName evidence="1">Uncharacterized protein</fullName>
    </submittedName>
</protein>
<organism evidence="1 2">
    <name type="scientific">Setaria italica</name>
    <name type="common">Foxtail millet</name>
    <name type="synonym">Panicum italicum</name>
    <dbReference type="NCBI Taxonomy" id="4555"/>
    <lineage>
        <taxon>Eukaryota</taxon>
        <taxon>Viridiplantae</taxon>
        <taxon>Streptophyta</taxon>
        <taxon>Embryophyta</taxon>
        <taxon>Tracheophyta</taxon>
        <taxon>Spermatophyta</taxon>
        <taxon>Magnoliopsida</taxon>
        <taxon>Liliopsida</taxon>
        <taxon>Poales</taxon>
        <taxon>Poaceae</taxon>
        <taxon>PACMAD clade</taxon>
        <taxon>Panicoideae</taxon>
        <taxon>Panicodae</taxon>
        <taxon>Paniceae</taxon>
        <taxon>Cenchrinae</taxon>
        <taxon>Setaria</taxon>
    </lineage>
</organism>
<dbReference type="HOGENOM" id="CLU_3035963_0_0_1"/>
<keyword evidence="2" id="KW-1185">Reference proteome</keyword>
<dbReference type="Proteomes" id="UP000004995">
    <property type="component" value="Unassembled WGS sequence"/>
</dbReference>
<sequence>MFLYRSPEWLIAPIIDTIMLRPSSGSTGLASDLVRNNSCVSLWLGFSGTGIKLLY</sequence>
<dbReference type="InParanoid" id="K3ZBR5"/>
<evidence type="ECO:0000313" key="1">
    <source>
        <dbReference type="EnsemblPlants" id="KQL15019"/>
    </source>
</evidence>
<evidence type="ECO:0000313" key="2">
    <source>
        <dbReference type="Proteomes" id="UP000004995"/>
    </source>
</evidence>
<dbReference type="Gramene" id="KQL15019">
    <property type="protein sequence ID" value="KQL15019"/>
    <property type="gene ID" value="SETIT_023986mg"/>
</dbReference>